<keyword evidence="1" id="KW-0539">Nucleus</keyword>
<evidence type="ECO:0000313" key="4">
    <source>
        <dbReference type="EMBL" id="KAF2171949.1"/>
    </source>
</evidence>
<evidence type="ECO:0000256" key="2">
    <source>
        <dbReference type="SAM" id="MobiDB-lite"/>
    </source>
</evidence>
<dbReference type="PROSITE" id="PS50048">
    <property type="entry name" value="ZN2_CY6_FUNGAL_2"/>
    <property type="match status" value="1"/>
</dbReference>
<gene>
    <name evidence="4" type="ORF">M409DRAFT_18180</name>
</gene>
<dbReference type="InterPro" id="IPR036864">
    <property type="entry name" value="Zn2-C6_fun-type_DNA-bd_sf"/>
</dbReference>
<evidence type="ECO:0000259" key="3">
    <source>
        <dbReference type="PROSITE" id="PS50048"/>
    </source>
</evidence>
<dbReference type="InterPro" id="IPR053175">
    <property type="entry name" value="DHMBA_Reg_Transcription_Factor"/>
</dbReference>
<dbReference type="GO" id="GO:0000981">
    <property type="term" value="F:DNA-binding transcription factor activity, RNA polymerase II-specific"/>
    <property type="evidence" value="ECO:0007669"/>
    <property type="project" value="InterPro"/>
</dbReference>
<evidence type="ECO:0000256" key="1">
    <source>
        <dbReference type="ARBA" id="ARBA00023242"/>
    </source>
</evidence>
<sequence>MVYSGKPSSGCTRCRERRKKCDETKPSCMNCIKLGRECPGYPDQLDLLFKHETANVTRKATRGKKQRGSQASSSRRQSASSTPKSPTQETLDPTLSRQASGSSNDPQAQAVTQEEPTQLSAVATWDALREVNFNPSVENVSIAYFFSNVVSRPSASGSSNGFFDVLIPLFLASPSRSPLHMATEAIAVRTVATMPGRSRDLFEHADRLYGIALQATQQAINDSQQALTDETLLTILLFALYESVSSPSIENWSKHVQGAVSIAKARGTAQFEDPQSLVLFRATRTQMLMDAIQRRESIGDFPGPEGWTSDSSKGSICSIKSSMKMPGVLSRAKTLLDEDIQRTPTTFQQVDELLREAYDLQNELYRWDMNMPAQFGYKSVMHVTAVPRDENVKATELWPGPVHDYRDVHTASIRNNNRVSQLLCSNVVIGALRWLDPDNYKEDRRYRAAVYRVQYLVDDIAASVPFNLGYSNQKPASASAKQRAEAPGKQRGAYFLIWPLYVSAQMRCISILQRKWLNGRLDTIAERYGLHETDLSRIRAGAIVTDP</sequence>
<dbReference type="SMART" id="SM00066">
    <property type="entry name" value="GAL4"/>
    <property type="match status" value="1"/>
</dbReference>
<dbReference type="Pfam" id="PF00172">
    <property type="entry name" value="Zn_clus"/>
    <property type="match status" value="1"/>
</dbReference>
<feature type="compositionally biased region" description="Polar residues" evidence="2">
    <location>
        <begin position="82"/>
        <end position="117"/>
    </location>
</feature>
<proteinExistence type="predicted"/>
<feature type="region of interest" description="Disordered" evidence="2">
    <location>
        <begin position="1"/>
        <end position="24"/>
    </location>
</feature>
<dbReference type="Proteomes" id="UP000799537">
    <property type="component" value="Unassembled WGS sequence"/>
</dbReference>
<name>A0A6A6D1I6_ZASCE</name>
<accession>A0A6A6D1I6</accession>
<organism evidence="4 5">
    <name type="scientific">Zasmidium cellare ATCC 36951</name>
    <dbReference type="NCBI Taxonomy" id="1080233"/>
    <lineage>
        <taxon>Eukaryota</taxon>
        <taxon>Fungi</taxon>
        <taxon>Dikarya</taxon>
        <taxon>Ascomycota</taxon>
        <taxon>Pezizomycotina</taxon>
        <taxon>Dothideomycetes</taxon>
        <taxon>Dothideomycetidae</taxon>
        <taxon>Mycosphaerellales</taxon>
        <taxon>Mycosphaerellaceae</taxon>
        <taxon>Zasmidium</taxon>
    </lineage>
</organism>
<dbReference type="SUPFAM" id="SSF57701">
    <property type="entry name" value="Zn2/Cys6 DNA-binding domain"/>
    <property type="match status" value="1"/>
</dbReference>
<reference evidence="4" key="1">
    <citation type="journal article" date="2020" name="Stud. Mycol.">
        <title>101 Dothideomycetes genomes: a test case for predicting lifestyles and emergence of pathogens.</title>
        <authorList>
            <person name="Haridas S."/>
            <person name="Albert R."/>
            <person name="Binder M."/>
            <person name="Bloem J."/>
            <person name="Labutti K."/>
            <person name="Salamov A."/>
            <person name="Andreopoulos B."/>
            <person name="Baker S."/>
            <person name="Barry K."/>
            <person name="Bills G."/>
            <person name="Bluhm B."/>
            <person name="Cannon C."/>
            <person name="Castanera R."/>
            <person name="Culley D."/>
            <person name="Daum C."/>
            <person name="Ezra D."/>
            <person name="Gonzalez J."/>
            <person name="Henrissat B."/>
            <person name="Kuo A."/>
            <person name="Liang C."/>
            <person name="Lipzen A."/>
            <person name="Lutzoni F."/>
            <person name="Magnuson J."/>
            <person name="Mondo S."/>
            <person name="Nolan M."/>
            <person name="Ohm R."/>
            <person name="Pangilinan J."/>
            <person name="Park H.-J."/>
            <person name="Ramirez L."/>
            <person name="Alfaro M."/>
            <person name="Sun H."/>
            <person name="Tritt A."/>
            <person name="Yoshinaga Y."/>
            <person name="Zwiers L.-H."/>
            <person name="Turgeon B."/>
            <person name="Goodwin S."/>
            <person name="Spatafora J."/>
            <person name="Crous P."/>
            <person name="Grigoriev I."/>
        </authorList>
    </citation>
    <scope>NUCLEOTIDE SEQUENCE</scope>
    <source>
        <strain evidence="4">ATCC 36951</strain>
    </source>
</reference>
<evidence type="ECO:0000313" key="5">
    <source>
        <dbReference type="Proteomes" id="UP000799537"/>
    </source>
</evidence>
<dbReference type="OrthoDB" id="4491390at2759"/>
<feature type="compositionally biased region" description="Low complexity" evidence="2">
    <location>
        <begin position="69"/>
        <end position="81"/>
    </location>
</feature>
<dbReference type="RefSeq" id="XP_033672838.1">
    <property type="nucleotide sequence ID" value="XM_033804389.1"/>
</dbReference>
<keyword evidence="5" id="KW-1185">Reference proteome</keyword>
<dbReference type="PANTHER" id="PTHR38791:SF13">
    <property type="entry name" value="ZN(2)-C6 FUNGAL-TYPE DOMAIN-CONTAINING PROTEIN"/>
    <property type="match status" value="1"/>
</dbReference>
<dbReference type="PROSITE" id="PS00463">
    <property type="entry name" value="ZN2_CY6_FUNGAL_1"/>
    <property type="match status" value="1"/>
</dbReference>
<dbReference type="CDD" id="cd00067">
    <property type="entry name" value="GAL4"/>
    <property type="match status" value="1"/>
</dbReference>
<feature type="compositionally biased region" description="Polar residues" evidence="2">
    <location>
        <begin position="1"/>
        <end position="11"/>
    </location>
</feature>
<dbReference type="Pfam" id="PF11951">
    <property type="entry name" value="Fungal_trans_2"/>
    <property type="match status" value="1"/>
</dbReference>
<dbReference type="AlphaFoldDB" id="A0A6A6D1I6"/>
<dbReference type="Gene3D" id="4.10.240.10">
    <property type="entry name" value="Zn(2)-C6 fungal-type DNA-binding domain"/>
    <property type="match status" value="1"/>
</dbReference>
<feature type="domain" description="Zn(2)-C6 fungal-type" evidence="3">
    <location>
        <begin position="10"/>
        <end position="38"/>
    </location>
</feature>
<dbReference type="EMBL" id="ML993582">
    <property type="protein sequence ID" value="KAF2171949.1"/>
    <property type="molecule type" value="Genomic_DNA"/>
</dbReference>
<dbReference type="InterPro" id="IPR001138">
    <property type="entry name" value="Zn2Cys6_DnaBD"/>
</dbReference>
<dbReference type="GeneID" id="54557661"/>
<protein>
    <recommendedName>
        <fullName evidence="3">Zn(2)-C6 fungal-type domain-containing protein</fullName>
    </recommendedName>
</protein>
<feature type="region of interest" description="Disordered" evidence="2">
    <location>
        <begin position="56"/>
        <end position="117"/>
    </location>
</feature>
<dbReference type="InterPro" id="IPR021858">
    <property type="entry name" value="Fun_TF"/>
</dbReference>
<dbReference type="GO" id="GO:0008270">
    <property type="term" value="F:zinc ion binding"/>
    <property type="evidence" value="ECO:0007669"/>
    <property type="project" value="InterPro"/>
</dbReference>
<dbReference type="PANTHER" id="PTHR38791">
    <property type="entry name" value="ZN(II)2CYS6 TRANSCRIPTION FACTOR (EUROFUNG)-RELATED-RELATED"/>
    <property type="match status" value="1"/>
</dbReference>